<feature type="transmembrane region" description="Helical" evidence="2">
    <location>
        <begin position="224"/>
        <end position="245"/>
    </location>
</feature>
<dbReference type="Proteomes" id="UP000287470">
    <property type="component" value="Unassembled WGS sequence"/>
</dbReference>
<accession>A0A430FX30</accession>
<keyword evidence="2" id="KW-0812">Transmembrane</keyword>
<reference evidence="3 4" key="1">
    <citation type="submission" date="2018-09" db="EMBL/GenBank/DDBJ databases">
        <title>Characterization of the phylogenetic diversity of five novel species belonging to the genus Bifidobacterium.</title>
        <authorList>
            <person name="Lugli G.A."/>
            <person name="Duranti S."/>
            <person name="Milani C."/>
        </authorList>
    </citation>
    <scope>NUCLEOTIDE SEQUENCE [LARGE SCALE GENOMIC DNA]</scope>
    <source>
        <strain evidence="3 4">2033B</strain>
    </source>
</reference>
<feature type="transmembrane region" description="Helical" evidence="2">
    <location>
        <begin position="105"/>
        <end position="124"/>
    </location>
</feature>
<dbReference type="EMBL" id="QXGK01000001">
    <property type="protein sequence ID" value="RSX58925.1"/>
    <property type="molecule type" value="Genomic_DNA"/>
</dbReference>
<dbReference type="RefSeq" id="WP_125967477.1">
    <property type="nucleotide sequence ID" value="NZ_QXGK01000001.1"/>
</dbReference>
<feature type="region of interest" description="Disordered" evidence="1">
    <location>
        <begin position="1"/>
        <end position="22"/>
    </location>
</feature>
<gene>
    <name evidence="3" type="ORF">D2E24_0221</name>
</gene>
<dbReference type="Pfam" id="PF14256">
    <property type="entry name" value="YwiC"/>
    <property type="match status" value="1"/>
</dbReference>
<feature type="transmembrane region" description="Helical" evidence="2">
    <location>
        <begin position="252"/>
        <end position="272"/>
    </location>
</feature>
<feature type="transmembrane region" description="Helical" evidence="2">
    <location>
        <begin position="170"/>
        <end position="188"/>
    </location>
</feature>
<keyword evidence="2" id="KW-0472">Membrane</keyword>
<dbReference type="AlphaFoldDB" id="A0A430FX30"/>
<feature type="compositionally biased region" description="Low complexity" evidence="1">
    <location>
        <begin position="7"/>
        <end position="20"/>
    </location>
</feature>
<evidence type="ECO:0000313" key="3">
    <source>
        <dbReference type="EMBL" id="RSX58925.1"/>
    </source>
</evidence>
<evidence type="ECO:0000256" key="2">
    <source>
        <dbReference type="SAM" id="Phobius"/>
    </source>
</evidence>
<proteinExistence type="predicted"/>
<dbReference type="OrthoDB" id="2380563at2"/>
<dbReference type="InterPro" id="IPR025576">
    <property type="entry name" value="YwiC"/>
</dbReference>
<evidence type="ECO:0000313" key="4">
    <source>
        <dbReference type="Proteomes" id="UP000287470"/>
    </source>
</evidence>
<keyword evidence="4" id="KW-1185">Reference proteome</keyword>
<feature type="transmembrane region" description="Helical" evidence="2">
    <location>
        <begin position="79"/>
        <end position="99"/>
    </location>
</feature>
<organism evidence="3 4">
    <name type="scientific">Bifidobacterium samirii</name>
    <dbReference type="NCBI Taxonomy" id="2306974"/>
    <lineage>
        <taxon>Bacteria</taxon>
        <taxon>Bacillati</taxon>
        <taxon>Actinomycetota</taxon>
        <taxon>Actinomycetes</taxon>
        <taxon>Bifidobacteriales</taxon>
        <taxon>Bifidobacteriaceae</taxon>
        <taxon>Bifidobacterium</taxon>
    </lineage>
</organism>
<name>A0A430FX30_9BIFI</name>
<sequence length="274" mass="29594">MTSSPHTQTTRTGARPTTARDWIPDQPGAWMMALSPALAGMIVGGPNLTTLWLLVAWTLCYCVQFTASRWLTSRFARRYLPPAATYAAALVVVGLPFLIMHPTVLWWAPLYAVLAALSFAAAWLRRERTLWGNAVAVVAACSMAMVVASFGSRAASAAHPALVNGGPPAAVTFLLVQFGSVLFVKTMIRERGKRAYLLASWGWHAALLAVAAVLWAVLGFGRPFVMPLILCVWLLARAVALPLIARRRRLKPIVAGVVEIVSSLLAFAAVVMTF</sequence>
<comment type="caution">
    <text evidence="3">The sequence shown here is derived from an EMBL/GenBank/DDBJ whole genome shotgun (WGS) entry which is preliminary data.</text>
</comment>
<protein>
    <submittedName>
        <fullName evidence="3">YwiC-like protein</fullName>
    </submittedName>
</protein>
<evidence type="ECO:0000256" key="1">
    <source>
        <dbReference type="SAM" id="MobiDB-lite"/>
    </source>
</evidence>
<keyword evidence="2" id="KW-1133">Transmembrane helix</keyword>
<feature type="transmembrane region" description="Helical" evidence="2">
    <location>
        <begin position="131"/>
        <end position="150"/>
    </location>
</feature>
<feature type="transmembrane region" description="Helical" evidence="2">
    <location>
        <begin position="195"/>
        <end position="218"/>
    </location>
</feature>